<dbReference type="AlphaFoldDB" id="A0AAD5SLR7"/>
<proteinExistence type="predicted"/>
<feature type="compositionally biased region" description="Low complexity" evidence="3">
    <location>
        <begin position="94"/>
        <end position="109"/>
    </location>
</feature>
<feature type="compositionally biased region" description="Polar residues" evidence="3">
    <location>
        <begin position="58"/>
        <end position="77"/>
    </location>
</feature>
<reference evidence="5" key="1">
    <citation type="submission" date="2020-05" db="EMBL/GenBank/DDBJ databases">
        <title>Phylogenomic resolution of chytrid fungi.</title>
        <authorList>
            <person name="Stajich J.E."/>
            <person name="Amses K."/>
            <person name="Simmons R."/>
            <person name="Seto K."/>
            <person name="Myers J."/>
            <person name="Bonds A."/>
            <person name="Quandt C.A."/>
            <person name="Barry K."/>
            <person name="Liu P."/>
            <person name="Grigoriev I."/>
            <person name="Longcore J.E."/>
            <person name="James T.Y."/>
        </authorList>
    </citation>
    <scope>NUCLEOTIDE SEQUENCE</scope>
    <source>
        <strain evidence="5">JEL0318</strain>
    </source>
</reference>
<dbReference type="SMART" id="SM00233">
    <property type="entry name" value="PH"/>
    <property type="match status" value="1"/>
</dbReference>
<evidence type="ECO:0000256" key="2">
    <source>
        <dbReference type="SAM" id="Coils"/>
    </source>
</evidence>
<feature type="compositionally biased region" description="Low complexity" evidence="3">
    <location>
        <begin position="558"/>
        <end position="569"/>
    </location>
</feature>
<evidence type="ECO:0000259" key="4">
    <source>
        <dbReference type="PROSITE" id="PS50003"/>
    </source>
</evidence>
<feature type="coiled-coil region" evidence="2">
    <location>
        <begin position="241"/>
        <end position="268"/>
    </location>
</feature>
<feature type="compositionally biased region" description="Basic and acidic residues" evidence="3">
    <location>
        <begin position="597"/>
        <end position="615"/>
    </location>
</feature>
<dbReference type="Pfam" id="PF20400">
    <property type="entry name" value="BAR_4"/>
    <property type="match status" value="1"/>
</dbReference>
<dbReference type="Proteomes" id="UP001212841">
    <property type="component" value="Unassembled WGS sequence"/>
</dbReference>
<evidence type="ECO:0000313" key="5">
    <source>
        <dbReference type="EMBL" id="KAJ3057326.1"/>
    </source>
</evidence>
<protein>
    <recommendedName>
        <fullName evidence="4">PH domain-containing protein</fullName>
    </recommendedName>
</protein>
<evidence type="ECO:0000256" key="3">
    <source>
        <dbReference type="SAM" id="MobiDB-lite"/>
    </source>
</evidence>
<keyword evidence="2" id="KW-0175">Coiled coil</keyword>
<feature type="compositionally biased region" description="Basic and acidic residues" evidence="3">
    <location>
        <begin position="80"/>
        <end position="89"/>
    </location>
</feature>
<organism evidence="5 6">
    <name type="scientific">Rhizophlyctis rosea</name>
    <dbReference type="NCBI Taxonomy" id="64517"/>
    <lineage>
        <taxon>Eukaryota</taxon>
        <taxon>Fungi</taxon>
        <taxon>Fungi incertae sedis</taxon>
        <taxon>Chytridiomycota</taxon>
        <taxon>Chytridiomycota incertae sedis</taxon>
        <taxon>Chytridiomycetes</taxon>
        <taxon>Rhizophlyctidales</taxon>
        <taxon>Rhizophlyctidaceae</taxon>
        <taxon>Rhizophlyctis</taxon>
    </lineage>
</organism>
<dbReference type="PANTHER" id="PTHR31941:SF1">
    <property type="entry name" value="CYTOSKELETAL SIGNALING PROTEIN SLM1"/>
    <property type="match status" value="1"/>
</dbReference>
<dbReference type="EMBL" id="JADGJD010000006">
    <property type="protein sequence ID" value="KAJ3057326.1"/>
    <property type="molecule type" value="Genomic_DNA"/>
</dbReference>
<dbReference type="PANTHER" id="PTHR31941">
    <property type="entry name" value="CYTOSKELETAL SIGNALING PROTEIN SLM1"/>
    <property type="match status" value="1"/>
</dbReference>
<dbReference type="Gene3D" id="2.30.29.30">
    <property type="entry name" value="Pleckstrin-homology domain (PH domain)/Phosphotyrosine-binding domain (PTB)"/>
    <property type="match status" value="1"/>
</dbReference>
<dbReference type="InterPro" id="IPR046869">
    <property type="entry name" value="SLM1/RGC1-like_PH"/>
</dbReference>
<feature type="compositionally biased region" description="Polar residues" evidence="3">
    <location>
        <begin position="34"/>
        <end position="50"/>
    </location>
</feature>
<dbReference type="Pfam" id="PF20399">
    <property type="entry name" value="PH_20"/>
    <property type="match status" value="1"/>
</dbReference>
<name>A0AAD5SLR7_9FUNG</name>
<dbReference type="InterPro" id="IPR011993">
    <property type="entry name" value="PH-like_dom_sf"/>
</dbReference>
<dbReference type="PROSITE" id="PS50003">
    <property type="entry name" value="PH_DOMAIN"/>
    <property type="match status" value="1"/>
</dbReference>
<evidence type="ECO:0000256" key="1">
    <source>
        <dbReference type="ARBA" id="ARBA00022553"/>
    </source>
</evidence>
<keyword evidence="1" id="KW-0597">Phosphoprotein</keyword>
<feature type="domain" description="PH" evidence="4">
    <location>
        <begin position="415"/>
        <end position="527"/>
    </location>
</feature>
<gene>
    <name evidence="5" type="ORF">HK097_009279</name>
</gene>
<dbReference type="InterPro" id="IPR046868">
    <property type="entry name" value="BAR_4"/>
</dbReference>
<feature type="region of interest" description="Disordered" evidence="3">
    <location>
        <begin position="536"/>
        <end position="632"/>
    </location>
</feature>
<dbReference type="SUPFAM" id="SSF50729">
    <property type="entry name" value="PH domain-like"/>
    <property type="match status" value="1"/>
</dbReference>
<comment type="caution">
    <text evidence="5">The sequence shown here is derived from an EMBL/GenBank/DDBJ whole genome shotgun (WGS) entry which is preliminary data.</text>
</comment>
<feature type="region of interest" description="Disordered" evidence="3">
    <location>
        <begin position="1"/>
        <end position="109"/>
    </location>
</feature>
<evidence type="ECO:0000313" key="6">
    <source>
        <dbReference type="Proteomes" id="UP001212841"/>
    </source>
</evidence>
<accession>A0AAD5SLR7</accession>
<sequence>MFGHKKEVPSPPGDEVPPPNTPGYELSDPLAAQRNDSTLSRNGSLSQRADSTLPRHGTVTSSTGATAVPSRSSTISTEAPVRKSDDSFHRAGRSSTVNSSGTAVSATSSAGNVYGDPADILLDRAAGWLSFIKNLMVSAANDSFCLASLVAGMVFTLPMRSQYHFDDLTETEKRIAASSGKASKYWQAPSKDRDLAFAQGGSSIQTLIKTLQEQSHSIATEHETITKTLSAQTLPTLHALAKEITKKMDGLEDEQRARKKERAKEEEKLRALQGHLKQGLLAARGNAPGHAKKASDPWLINIAVQQEMAHAHRKFSTRSKTLLDSERSFGIWESHVISQLRNALLAYTSLTAVQNHHPQIHQLHQAINAINPDQEWPAYRDARLPPDLLDPQSVRGFEEFMASRPYEGMNDELIQIVKEGPLQRKSKVLKKWREAWFVVTQAGWFHEFEKRPVFNGQEEIEPRKSIWLRECTLSPLQMPGARGEEFYLKKKEEPGMFGGGKSKYYKFSANSLPESQNWHEILQPFAGATLTINRPGGTISTNKGEAVTSPISPFTPDAANANHSTAPAAEQPQQQYNQDSLGRRFSVESRASTAHSLSDHEEGRGSFENGFRDGQKAVAFQEGPMVTAPHKA</sequence>
<dbReference type="InterPro" id="IPR001849">
    <property type="entry name" value="PH_domain"/>
</dbReference>
<keyword evidence="6" id="KW-1185">Reference proteome</keyword>
<feature type="compositionally biased region" description="Pro residues" evidence="3">
    <location>
        <begin position="9"/>
        <end position="21"/>
    </location>
</feature>
<feature type="compositionally biased region" description="Polar residues" evidence="3">
    <location>
        <begin position="571"/>
        <end position="580"/>
    </location>
</feature>